<dbReference type="Gene3D" id="3.30.2010.10">
    <property type="entry name" value="Metalloproteases ('zincins'), catalytic domain"/>
    <property type="match status" value="1"/>
</dbReference>
<dbReference type="EMBL" id="SIXI01000001">
    <property type="protein sequence ID" value="TBO34054.1"/>
    <property type="molecule type" value="Genomic_DNA"/>
</dbReference>
<feature type="domain" description="YgjP-like metallopeptidase" evidence="1">
    <location>
        <begin position="20"/>
        <end position="224"/>
    </location>
</feature>
<dbReference type="InterPro" id="IPR053136">
    <property type="entry name" value="UTP_pyrophosphatase-like"/>
</dbReference>
<dbReference type="PANTHER" id="PTHR30399:SF1">
    <property type="entry name" value="UTP PYROPHOSPHATASE"/>
    <property type="match status" value="1"/>
</dbReference>
<dbReference type="Pfam" id="PF01863">
    <property type="entry name" value="YgjP-like"/>
    <property type="match status" value="1"/>
</dbReference>
<proteinExistence type="predicted"/>
<evidence type="ECO:0000259" key="1">
    <source>
        <dbReference type="Pfam" id="PF01863"/>
    </source>
</evidence>
<dbReference type="AlphaFoldDB" id="A0A4Q9H5K7"/>
<dbReference type="RefSeq" id="WP_130966004.1">
    <property type="nucleotide sequence ID" value="NZ_SIXI01000001.1"/>
</dbReference>
<comment type="caution">
    <text evidence="2">The sequence shown here is derived from an EMBL/GenBank/DDBJ whole genome shotgun (WGS) entry which is preliminary data.</text>
</comment>
<evidence type="ECO:0000313" key="3">
    <source>
        <dbReference type="Proteomes" id="UP000292120"/>
    </source>
</evidence>
<dbReference type="Proteomes" id="UP000292120">
    <property type="component" value="Unassembled WGS sequence"/>
</dbReference>
<dbReference type="PANTHER" id="PTHR30399">
    <property type="entry name" value="UNCHARACTERIZED PROTEIN YGJP"/>
    <property type="match status" value="1"/>
</dbReference>
<accession>A0A4Q9H5K7</accession>
<reference evidence="2 3" key="1">
    <citation type="submission" date="2019-02" db="EMBL/GenBank/DDBJ databases">
        <title>Aquabacterium sp. strain KMB7.</title>
        <authorList>
            <person name="Chen W.-M."/>
        </authorList>
    </citation>
    <scope>NUCLEOTIDE SEQUENCE [LARGE SCALE GENOMIC DNA]</scope>
    <source>
        <strain evidence="2 3">KMB7</strain>
    </source>
</reference>
<organism evidence="2 3">
    <name type="scientific">Aquabacterium lacunae</name>
    <dbReference type="NCBI Taxonomy" id="2528630"/>
    <lineage>
        <taxon>Bacteria</taxon>
        <taxon>Pseudomonadati</taxon>
        <taxon>Pseudomonadota</taxon>
        <taxon>Betaproteobacteria</taxon>
        <taxon>Burkholderiales</taxon>
        <taxon>Aquabacterium</taxon>
    </lineage>
</organism>
<dbReference type="CDD" id="cd07344">
    <property type="entry name" value="M48_yhfN_like"/>
    <property type="match status" value="1"/>
</dbReference>
<evidence type="ECO:0000313" key="2">
    <source>
        <dbReference type="EMBL" id="TBO34054.1"/>
    </source>
</evidence>
<dbReference type="InterPro" id="IPR002725">
    <property type="entry name" value="YgjP-like_metallopeptidase"/>
</dbReference>
<protein>
    <submittedName>
        <fullName evidence="2">M48 family peptidase</fullName>
    </submittedName>
</protein>
<name>A0A4Q9H5K7_9BURK</name>
<keyword evidence="3" id="KW-1185">Reference proteome</keyword>
<dbReference type="OrthoDB" id="9811177at2"/>
<sequence length="233" mass="26525">MNTLVADDLTFDVRLSAARRTLGITVGRMGDLVLSCPPGVPEAQLRDFVMRKRAWVYKQLARKEALQHVVPRKVFVDGEGLTYLGRTYRLRLIDGPAGPVKLTGGRFVMPKATAIEGSTHMVRWYSERAKPWLESKVIAFADRMEAHPSGLNVQDLGYRWGSCGKGARLYFHWKTILLPARIAEYVVVHELAHLHEPHHTPEFWQRVERAMPDYTRRKAWLAEHGMSVEGLQG</sequence>
<gene>
    <name evidence="2" type="ORF">EYS42_00965</name>
</gene>